<proteinExistence type="predicted"/>
<evidence type="ECO:0000259" key="1">
    <source>
        <dbReference type="Pfam" id="PF13767"/>
    </source>
</evidence>
<dbReference type="EMBL" id="JAMPKK010000063">
    <property type="protein sequence ID" value="MEP0867240.1"/>
    <property type="molecule type" value="Genomic_DNA"/>
</dbReference>
<dbReference type="RefSeq" id="WP_190418648.1">
    <property type="nucleotide sequence ID" value="NZ_JAMPKK010000063.1"/>
</dbReference>
<gene>
    <name evidence="2" type="ORF">NDI37_22575</name>
</gene>
<dbReference type="Proteomes" id="UP001442494">
    <property type="component" value="Unassembled WGS sequence"/>
</dbReference>
<name>A0ABV0JUU1_9CYAN</name>
<evidence type="ECO:0000313" key="3">
    <source>
        <dbReference type="Proteomes" id="UP001442494"/>
    </source>
</evidence>
<accession>A0ABV0JUU1</accession>
<dbReference type="InterPro" id="IPR025433">
    <property type="entry name" value="DUF4168"/>
</dbReference>
<comment type="caution">
    <text evidence="2">The sequence shown here is derived from an EMBL/GenBank/DDBJ whole genome shotgun (WGS) entry which is preliminary data.</text>
</comment>
<organism evidence="2 3">
    <name type="scientific">Funiculus sociatus GB2-A5</name>
    <dbReference type="NCBI Taxonomy" id="2933946"/>
    <lineage>
        <taxon>Bacteria</taxon>
        <taxon>Bacillati</taxon>
        <taxon>Cyanobacteriota</taxon>
        <taxon>Cyanophyceae</taxon>
        <taxon>Coleofasciculales</taxon>
        <taxon>Coleofasciculaceae</taxon>
        <taxon>Funiculus</taxon>
    </lineage>
</organism>
<reference evidence="2 3" key="1">
    <citation type="submission" date="2022-04" db="EMBL/GenBank/DDBJ databases">
        <title>Positive selection, recombination, and allopatry shape intraspecific diversity of widespread and dominant cyanobacteria.</title>
        <authorList>
            <person name="Wei J."/>
            <person name="Shu W."/>
            <person name="Hu C."/>
        </authorList>
    </citation>
    <scope>NUCLEOTIDE SEQUENCE [LARGE SCALE GENOMIC DNA]</scope>
    <source>
        <strain evidence="2 3">GB2-A5</strain>
    </source>
</reference>
<feature type="domain" description="DUF4168" evidence="1">
    <location>
        <begin position="59"/>
        <end position="150"/>
    </location>
</feature>
<dbReference type="Pfam" id="PF13767">
    <property type="entry name" value="DUF4168"/>
    <property type="match status" value="1"/>
</dbReference>
<sequence length="160" mass="17596">MMTSFCSRRYVNRVLSQCLSVGTFATLSLLLGIAPGISGGYHTVEFNSVAYAQASNVTNEEVTKVARAILAMEPGRQSAYNDIKKLVGSPPNIICGRPNTLRSLPKNAQAIARNYCQQSQKIIQSNGLTNERFNQVTIAAQSDKDLQTRIQNEMLRLQSN</sequence>
<evidence type="ECO:0000313" key="2">
    <source>
        <dbReference type="EMBL" id="MEP0867240.1"/>
    </source>
</evidence>
<protein>
    <submittedName>
        <fullName evidence="2">DUF4168 domain-containing protein</fullName>
    </submittedName>
</protein>
<keyword evidence="3" id="KW-1185">Reference proteome</keyword>